<accession>A0AAE9JDB9</accession>
<evidence type="ECO:0008006" key="5">
    <source>
        <dbReference type="Google" id="ProtNLM"/>
    </source>
</evidence>
<organism evidence="3 4">
    <name type="scientific">Caenorhabditis briggsae</name>
    <dbReference type="NCBI Taxonomy" id="6238"/>
    <lineage>
        <taxon>Eukaryota</taxon>
        <taxon>Metazoa</taxon>
        <taxon>Ecdysozoa</taxon>
        <taxon>Nematoda</taxon>
        <taxon>Chromadorea</taxon>
        <taxon>Rhabditida</taxon>
        <taxon>Rhabditina</taxon>
        <taxon>Rhabditomorpha</taxon>
        <taxon>Rhabditoidea</taxon>
        <taxon>Rhabditidae</taxon>
        <taxon>Peloderinae</taxon>
        <taxon>Caenorhabditis</taxon>
    </lineage>
</organism>
<dbReference type="Pfam" id="PF10044">
    <property type="entry name" value="LIN52"/>
    <property type="match status" value="1"/>
</dbReference>
<name>A0AAE9JDB9_CAEBR</name>
<dbReference type="GO" id="GO:0006355">
    <property type="term" value="P:regulation of DNA-templated transcription"/>
    <property type="evidence" value="ECO:0007669"/>
    <property type="project" value="InterPro"/>
</dbReference>
<sequence>MPYRQSIYQKQGKRGNIFTHNLIIQLFSDYHLIRCRRTLKLWLPLSSKTEDRISVPDLESVPRPKEWSTSIPRNQEATLARSFRLPAMERPKEKRSEFNFLSTPNSPPTALRTVPHPATRVFNFFFYPFFVKLQMSRPIGYIGYEFGDDEMFMQQMINDEKSTDLNKEKFLEQQKKMLECLETMAEDEEPVPTKSLNFEEAFQSNTLPEGYKSPYKTIPFLTEDVVTVNTMSHCPPDDIAKLIRNIQNSVYTLGLDEARQCRRGKLLDVLKSNTPTDHFQQQTPPQKSSPIPTDNH</sequence>
<dbReference type="PANTHER" id="PTHR31489:SF2">
    <property type="entry name" value="PROTEIN LIN-52 HOMOLOG"/>
    <property type="match status" value="1"/>
</dbReference>
<evidence type="ECO:0000313" key="3">
    <source>
        <dbReference type="EMBL" id="UMM24457.1"/>
    </source>
</evidence>
<dbReference type="GO" id="GO:0070176">
    <property type="term" value="C:DRM complex"/>
    <property type="evidence" value="ECO:0007669"/>
    <property type="project" value="InterPro"/>
</dbReference>
<feature type="region of interest" description="Disordered" evidence="2">
    <location>
        <begin position="273"/>
        <end position="296"/>
    </location>
</feature>
<keyword evidence="4" id="KW-1185">Reference proteome</keyword>
<proteinExistence type="inferred from homology"/>
<dbReference type="EMBL" id="CP092622">
    <property type="protein sequence ID" value="UMM24457.1"/>
    <property type="molecule type" value="Genomic_DNA"/>
</dbReference>
<evidence type="ECO:0000256" key="1">
    <source>
        <dbReference type="ARBA" id="ARBA00005456"/>
    </source>
</evidence>
<dbReference type="PANTHER" id="PTHR31489">
    <property type="entry name" value="LIN52 FAMILY MEMBER"/>
    <property type="match status" value="1"/>
</dbReference>
<dbReference type="InterPro" id="IPR018737">
    <property type="entry name" value="DREAM_LIN52"/>
</dbReference>
<evidence type="ECO:0000313" key="4">
    <source>
        <dbReference type="Proteomes" id="UP000829354"/>
    </source>
</evidence>
<evidence type="ECO:0000256" key="2">
    <source>
        <dbReference type="SAM" id="MobiDB-lite"/>
    </source>
</evidence>
<comment type="similarity">
    <text evidence="1">Belongs to the lin-52 family.</text>
</comment>
<gene>
    <name evidence="3" type="ORF">L5515_004684</name>
</gene>
<dbReference type="AlphaFoldDB" id="A0AAE9JDB9"/>
<reference evidence="3 4" key="1">
    <citation type="submission" date="2022-04" db="EMBL/GenBank/DDBJ databases">
        <title>Chromosome-level reference genomes for two strains of Caenorhabditis briggsae: an improved platform for comparative genomics.</title>
        <authorList>
            <person name="Stevens L."/>
            <person name="Andersen E."/>
        </authorList>
    </citation>
    <scope>NUCLEOTIDE SEQUENCE [LARGE SCALE GENOMIC DNA]</scope>
    <source>
        <strain evidence="3">VX34</strain>
        <tissue evidence="3">Whole-organism</tissue>
    </source>
</reference>
<dbReference type="Proteomes" id="UP000829354">
    <property type="component" value="Chromosome III"/>
</dbReference>
<protein>
    <recommendedName>
        <fullName evidence="5">Protein CBR-LIN-52</fullName>
    </recommendedName>
</protein>